<keyword evidence="8" id="KW-1185">Reference proteome</keyword>
<evidence type="ECO:0000256" key="6">
    <source>
        <dbReference type="SAM" id="Phobius"/>
    </source>
</evidence>
<feature type="transmembrane region" description="Helical" evidence="6">
    <location>
        <begin position="20"/>
        <end position="45"/>
    </location>
</feature>
<keyword evidence="7" id="KW-0969">Cilium</keyword>
<dbReference type="GO" id="GO:0044781">
    <property type="term" value="P:bacterial-type flagellum organization"/>
    <property type="evidence" value="ECO:0007669"/>
    <property type="project" value="InterPro"/>
</dbReference>
<dbReference type="EMBL" id="AP013035">
    <property type="protein sequence ID" value="BAT71449.1"/>
    <property type="molecule type" value="Genomic_DNA"/>
</dbReference>
<evidence type="ECO:0000256" key="2">
    <source>
        <dbReference type="ARBA" id="ARBA00022475"/>
    </source>
</evidence>
<dbReference type="Pfam" id="PF04347">
    <property type="entry name" value="FliO"/>
    <property type="match status" value="1"/>
</dbReference>
<keyword evidence="4 6" id="KW-1133">Transmembrane helix</keyword>
<dbReference type="KEGG" id="ttk:TST_0643"/>
<dbReference type="RefSeq" id="WP_231963424.1">
    <property type="nucleotide sequence ID" value="NZ_AP013035.1"/>
</dbReference>
<evidence type="ECO:0000256" key="4">
    <source>
        <dbReference type="ARBA" id="ARBA00022989"/>
    </source>
</evidence>
<keyword evidence="5 6" id="KW-0472">Membrane</keyword>
<evidence type="ECO:0000256" key="5">
    <source>
        <dbReference type="ARBA" id="ARBA00023136"/>
    </source>
</evidence>
<accession>A0A0S3QSZ7</accession>
<dbReference type="InterPro" id="IPR022781">
    <property type="entry name" value="Flagellar_biosynth_FliO"/>
</dbReference>
<gene>
    <name evidence="7" type="primary">fliOZ</name>
    <name evidence="7" type="ORF">TST_0643</name>
</gene>
<keyword evidence="7" id="KW-0966">Cell projection</keyword>
<evidence type="ECO:0000313" key="7">
    <source>
        <dbReference type="EMBL" id="BAT71449.1"/>
    </source>
</evidence>
<keyword evidence="7" id="KW-0282">Flagellum</keyword>
<dbReference type="Proteomes" id="UP000063234">
    <property type="component" value="Chromosome"/>
</dbReference>
<name>A0A0S3QSZ7_THET7</name>
<sequence length="118" mass="13107">MAFAADKAAATKVNLKVPSLWGYTFKIVLALAIVLGIILLFAFLFKKIRQGSVPFSRKRKIEVMEIVPVMGKWAFAIVKVGKRNFLVGLSESSVTCVAELSDRDLEEETFGKVLEENL</sequence>
<evidence type="ECO:0000256" key="3">
    <source>
        <dbReference type="ARBA" id="ARBA00022692"/>
    </source>
</evidence>
<dbReference type="AlphaFoldDB" id="A0A0S3QSZ7"/>
<comment type="subcellular location">
    <subcellularLocation>
        <location evidence="1">Cell membrane</location>
    </subcellularLocation>
</comment>
<proteinExistence type="predicted"/>
<evidence type="ECO:0000256" key="1">
    <source>
        <dbReference type="ARBA" id="ARBA00004236"/>
    </source>
</evidence>
<dbReference type="STRING" id="1298851.TST_0643"/>
<protein>
    <submittedName>
        <fullName evidence="7">Flagellar protein FliO/FliZ</fullName>
    </submittedName>
</protein>
<organism evidence="7 8">
    <name type="scientific">Thermosulfidibacter takaii (strain DSM 17441 / JCM 13301 / NBRC 103674 / ABI70S6)</name>
    <dbReference type="NCBI Taxonomy" id="1298851"/>
    <lineage>
        <taxon>Bacteria</taxon>
        <taxon>Pseudomonadati</taxon>
        <taxon>Thermosulfidibacterota</taxon>
        <taxon>Thermosulfidibacteria</taxon>
        <taxon>Thermosulfidibacterales</taxon>
        <taxon>Thermosulfidibacteraceae</taxon>
    </lineage>
</organism>
<reference evidence="8" key="1">
    <citation type="journal article" date="2018" name="Science">
        <title>A primordial and reversible TCA cycle in a facultatively chemolithoautotrophic thermophile.</title>
        <authorList>
            <person name="Nunoura T."/>
            <person name="Chikaraishi Y."/>
            <person name="Izaki R."/>
            <person name="Suwa T."/>
            <person name="Sato T."/>
            <person name="Harada T."/>
            <person name="Mori K."/>
            <person name="Kato Y."/>
            <person name="Miyazaki M."/>
            <person name="Shimamura S."/>
            <person name="Yanagawa K."/>
            <person name="Shuto A."/>
            <person name="Ohkouchi N."/>
            <person name="Fujita N."/>
            <person name="Takaki Y."/>
            <person name="Atomi H."/>
            <person name="Takai K."/>
        </authorList>
    </citation>
    <scope>NUCLEOTIDE SEQUENCE [LARGE SCALE GENOMIC DNA]</scope>
    <source>
        <strain evidence="8">DSM 17441 / JCM 13301 / NBRC 103674 / ABI70S6</strain>
    </source>
</reference>
<dbReference type="GO" id="GO:0016020">
    <property type="term" value="C:membrane"/>
    <property type="evidence" value="ECO:0007669"/>
    <property type="project" value="InterPro"/>
</dbReference>
<keyword evidence="3 6" id="KW-0812">Transmembrane</keyword>
<evidence type="ECO:0000313" key="8">
    <source>
        <dbReference type="Proteomes" id="UP000063234"/>
    </source>
</evidence>
<keyword evidence="2" id="KW-1003">Cell membrane</keyword>